<dbReference type="RefSeq" id="WP_021680384.1">
    <property type="nucleotide sequence ID" value="NZ_KI260288.1"/>
</dbReference>
<evidence type="ECO:0000256" key="3">
    <source>
        <dbReference type="ARBA" id="ARBA00002933"/>
    </source>
</evidence>
<dbReference type="InterPro" id="IPR003265">
    <property type="entry name" value="HhH-GPD_domain"/>
</dbReference>
<dbReference type="GO" id="GO:0032357">
    <property type="term" value="F:oxidized purine DNA binding"/>
    <property type="evidence" value="ECO:0007669"/>
    <property type="project" value="TreeGrafter"/>
</dbReference>
<dbReference type="SUPFAM" id="SSF48150">
    <property type="entry name" value="DNA-glycosylase"/>
    <property type="match status" value="1"/>
</dbReference>
<dbReference type="PANTHER" id="PTHR42944">
    <property type="entry name" value="ADENINE DNA GLYCOSYLASE"/>
    <property type="match status" value="1"/>
</dbReference>
<dbReference type="GO" id="GO:0000701">
    <property type="term" value="F:purine-specific mismatch base pair DNA N-glycosylase activity"/>
    <property type="evidence" value="ECO:0007669"/>
    <property type="project" value="UniProtKB-EC"/>
</dbReference>
<dbReference type="GO" id="GO:0035485">
    <property type="term" value="F:adenine/guanine mispair binding"/>
    <property type="evidence" value="ECO:0007669"/>
    <property type="project" value="TreeGrafter"/>
</dbReference>
<evidence type="ECO:0000256" key="12">
    <source>
        <dbReference type="ARBA" id="ARBA00023014"/>
    </source>
</evidence>
<dbReference type="GO" id="GO:0046872">
    <property type="term" value="F:metal ion binding"/>
    <property type="evidence" value="ECO:0007669"/>
    <property type="project" value="UniProtKB-KW"/>
</dbReference>
<evidence type="ECO:0000256" key="4">
    <source>
        <dbReference type="ARBA" id="ARBA00008343"/>
    </source>
</evidence>
<feature type="domain" description="Nudix hydrolase" evidence="15">
    <location>
        <begin position="52"/>
        <end position="191"/>
    </location>
</feature>
<evidence type="ECO:0000256" key="13">
    <source>
        <dbReference type="ARBA" id="ARBA00023204"/>
    </source>
</evidence>
<evidence type="ECO:0000256" key="2">
    <source>
        <dbReference type="ARBA" id="ARBA00001966"/>
    </source>
</evidence>
<evidence type="ECO:0000256" key="14">
    <source>
        <dbReference type="ARBA" id="ARBA00023295"/>
    </source>
</evidence>
<dbReference type="Pfam" id="PF14815">
    <property type="entry name" value="NUDIX_4"/>
    <property type="match status" value="1"/>
</dbReference>
<comment type="similarity">
    <text evidence="4">Belongs to the Nth/MutY family.</text>
</comment>
<dbReference type="InterPro" id="IPR015797">
    <property type="entry name" value="NUDIX_hydrolase-like_dom_sf"/>
</dbReference>
<keyword evidence="8" id="KW-0479">Metal-binding</keyword>
<dbReference type="PANTHER" id="PTHR42944:SF1">
    <property type="entry name" value="ADENINE DNA GLYCOSYLASE"/>
    <property type="match status" value="1"/>
</dbReference>
<dbReference type="Pfam" id="PF00730">
    <property type="entry name" value="HhH-GPD"/>
    <property type="match status" value="1"/>
</dbReference>
<dbReference type="GO" id="GO:0051539">
    <property type="term" value="F:4 iron, 4 sulfur cluster binding"/>
    <property type="evidence" value="ECO:0007669"/>
    <property type="project" value="UniProtKB-KW"/>
</dbReference>
<dbReference type="InterPro" id="IPR005760">
    <property type="entry name" value="A/G_AdeGlyc_MutY"/>
</dbReference>
<keyword evidence="11" id="KW-0408">Iron</keyword>
<dbReference type="OrthoDB" id="9802365at2"/>
<dbReference type="CDD" id="cd03674">
    <property type="entry name" value="NUDIX_Hydrolase"/>
    <property type="match status" value="1"/>
</dbReference>
<comment type="catalytic activity">
    <reaction evidence="1">
        <text>Hydrolyzes free adenine bases from 7,8-dihydro-8-oxoguanine:adenine mismatched double-stranded DNA, leaving an apurinic site.</text>
        <dbReference type="EC" id="3.2.2.31"/>
    </reaction>
</comment>
<dbReference type="InterPro" id="IPR029119">
    <property type="entry name" value="MutY_C"/>
</dbReference>
<dbReference type="HOGENOM" id="CLU_037194_0_0_9"/>
<dbReference type="PROSITE" id="PS51462">
    <property type="entry name" value="NUDIX"/>
    <property type="match status" value="1"/>
</dbReference>
<keyword evidence="14" id="KW-0326">Glycosidase</keyword>
<dbReference type="InterPro" id="IPR023170">
    <property type="entry name" value="HhH_base_excis_C"/>
</dbReference>
<dbReference type="EC" id="3.2.2.31" evidence="5"/>
<evidence type="ECO:0000313" key="16">
    <source>
        <dbReference type="EMBL" id="ERJ93713.1"/>
    </source>
</evidence>
<keyword evidence="7" id="KW-0004">4Fe-4S</keyword>
<protein>
    <recommendedName>
        <fullName evidence="6">Adenine DNA glycosylase</fullName>
        <ecNumber evidence="5">3.2.2.31</ecNumber>
    </recommendedName>
</protein>
<evidence type="ECO:0000256" key="6">
    <source>
        <dbReference type="ARBA" id="ARBA00022023"/>
    </source>
</evidence>
<dbReference type="InterPro" id="IPR044298">
    <property type="entry name" value="MIG/MutY"/>
</dbReference>
<dbReference type="NCBIfam" id="TIGR01084">
    <property type="entry name" value="mutY"/>
    <property type="match status" value="1"/>
</dbReference>
<dbReference type="Gene3D" id="1.10.340.30">
    <property type="entry name" value="Hypothetical protein, domain 2"/>
    <property type="match status" value="1"/>
</dbReference>
<dbReference type="AlphaFoldDB" id="U2M300"/>
<dbReference type="STRING" id="411473.RUMCAL_02228"/>
<evidence type="ECO:0000256" key="7">
    <source>
        <dbReference type="ARBA" id="ARBA00022485"/>
    </source>
</evidence>
<dbReference type="SUPFAM" id="SSF55811">
    <property type="entry name" value="Nudix"/>
    <property type="match status" value="2"/>
</dbReference>
<sequence>MRNVMQEQDVTDWKERLAAYTPETEQERRDRNEILLAAEQYGTQLLYRSHAESHFTCSGFVMNPAMDQVLMVYHRIYDSFAWTGGHADGSSDFLWTAVREAKEETGIQKPYPLTGAILSLDILPVKAHQKKGVPVPAHQHYNVTYGIIADQKETLRIQPDENTAVQWIPVEQLPEICKEPHMLPVYEKVIHRMRCWKAMQEQALLQTAQPLLAWYPLHARDLPWRHTQEPYRIWLSEIMLQQTRVEAVKNYYARFLETFPDIAALAAAEQDQVNKCWEGLGYYSRAANLRKAAQTIQEQYGGVFPRTWEEVRGLAGVGDYTAGAVCSICYGLPTPAVDGNVLRVAARVMNHFCEIDRPEQKAAVTALLRQVYLDNPEHCGTLTQAFMEIGATVCVPNGQPHCEACPLSELCLGRQYCDALRLPQRTAKKARRQEQYTVFVLQCDGKFALRKRTAKGLLHGLWEYPNVAGICTTEEAIAQASAWHCKPTDLTQTVERKHIFTHVEWELYGVYLTCARQDEQFVWKTAAEITKEISLPTAFRQFF</sequence>
<keyword evidence="17" id="KW-1185">Reference proteome</keyword>
<evidence type="ECO:0000256" key="10">
    <source>
        <dbReference type="ARBA" id="ARBA00022801"/>
    </source>
</evidence>
<accession>U2M300</accession>
<dbReference type="Pfam" id="PF00293">
    <property type="entry name" value="NUDIX"/>
    <property type="match status" value="1"/>
</dbReference>
<gene>
    <name evidence="16" type="ORF">RUMCAL_02228</name>
</gene>
<organism evidence="16 17">
    <name type="scientific">Ruminococcus callidus ATCC 27760</name>
    <dbReference type="NCBI Taxonomy" id="411473"/>
    <lineage>
        <taxon>Bacteria</taxon>
        <taxon>Bacillati</taxon>
        <taxon>Bacillota</taxon>
        <taxon>Clostridia</taxon>
        <taxon>Eubacteriales</taxon>
        <taxon>Oscillospiraceae</taxon>
        <taxon>Ruminococcus</taxon>
    </lineage>
</organism>
<proteinExistence type="inferred from homology"/>
<dbReference type="GO" id="GO:0034039">
    <property type="term" value="F:8-oxo-7,8-dihydroguanine DNA N-glycosylase activity"/>
    <property type="evidence" value="ECO:0007669"/>
    <property type="project" value="TreeGrafter"/>
</dbReference>
<dbReference type="InterPro" id="IPR000086">
    <property type="entry name" value="NUDIX_hydrolase_dom"/>
</dbReference>
<name>U2M300_9FIRM</name>
<dbReference type="PATRIC" id="fig|411473.3.peg.1841"/>
<evidence type="ECO:0000256" key="1">
    <source>
        <dbReference type="ARBA" id="ARBA00000843"/>
    </source>
</evidence>
<keyword evidence="13" id="KW-0234">DNA repair</keyword>
<evidence type="ECO:0000313" key="17">
    <source>
        <dbReference type="Proteomes" id="UP000016662"/>
    </source>
</evidence>
<keyword evidence="12" id="KW-0411">Iron-sulfur</keyword>
<dbReference type="FunFam" id="1.10.340.30:FF:000002">
    <property type="entry name" value="Adenine DNA glycosylase"/>
    <property type="match status" value="1"/>
</dbReference>
<dbReference type="Gene3D" id="3.90.79.10">
    <property type="entry name" value="Nucleoside Triphosphate Pyrophosphohydrolase"/>
    <property type="match status" value="2"/>
</dbReference>
<dbReference type="CDD" id="cd00056">
    <property type="entry name" value="ENDO3c"/>
    <property type="match status" value="1"/>
</dbReference>
<evidence type="ECO:0000256" key="8">
    <source>
        <dbReference type="ARBA" id="ARBA00022723"/>
    </source>
</evidence>
<dbReference type="GO" id="GO:0006284">
    <property type="term" value="P:base-excision repair"/>
    <property type="evidence" value="ECO:0007669"/>
    <property type="project" value="InterPro"/>
</dbReference>
<dbReference type="eggNOG" id="COG0494">
    <property type="taxonomic scope" value="Bacteria"/>
</dbReference>
<dbReference type="GO" id="GO:0006298">
    <property type="term" value="P:mismatch repair"/>
    <property type="evidence" value="ECO:0007669"/>
    <property type="project" value="TreeGrafter"/>
</dbReference>
<comment type="cofactor">
    <cofactor evidence="2">
        <name>[4Fe-4S] cluster</name>
        <dbReference type="ChEBI" id="CHEBI:49883"/>
    </cofactor>
</comment>
<comment type="caution">
    <text evidence="16">The sequence shown here is derived from an EMBL/GenBank/DDBJ whole genome shotgun (WGS) entry which is preliminary data.</text>
</comment>
<dbReference type="Gene3D" id="1.10.1670.10">
    <property type="entry name" value="Helix-hairpin-Helix base-excision DNA repair enzymes (C-terminal)"/>
    <property type="match status" value="1"/>
</dbReference>
<dbReference type="InterPro" id="IPR011257">
    <property type="entry name" value="DNA_glycosylase"/>
</dbReference>
<dbReference type="EMBL" id="AWVF01000276">
    <property type="protein sequence ID" value="ERJ93713.1"/>
    <property type="molecule type" value="Genomic_DNA"/>
</dbReference>
<dbReference type="SMART" id="SM00478">
    <property type="entry name" value="ENDO3c"/>
    <property type="match status" value="1"/>
</dbReference>
<dbReference type="CDD" id="cd03431">
    <property type="entry name" value="NUDIX_DNA_Glycosylase_C-MutY"/>
    <property type="match status" value="1"/>
</dbReference>
<keyword evidence="10" id="KW-0378">Hydrolase</keyword>
<keyword evidence="9" id="KW-0227">DNA damage</keyword>
<evidence type="ECO:0000256" key="9">
    <source>
        <dbReference type="ARBA" id="ARBA00022763"/>
    </source>
</evidence>
<comment type="function">
    <text evidence="3">Adenine glycosylase active on G-A mispairs. MutY also corrects error-prone DNA synthesis past GO lesions which are due to the oxidatively damaged form of guanine: 7,8-dihydro-8-oxoguanine (8-oxo-dGTP).</text>
</comment>
<reference evidence="16 17" key="1">
    <citation type="submission" date="2013-07" db="EMBL/GenBank/DDBJ databases">
        <authorList>
            <person name="Weinstock G."/>
            <person name="Sodergren E."/>
            <person name="Wylie T."/>
            <person name="Fulton L."/>
            <person name="Fulton R."/>
            <person name="Fronick C."/>
            <person name="O'Laughlin M."/>
            <person name="Godfrey J."/>
            <person name="Miner T."/>
            <person name="Herter B."/>
            <person name="Appelbaum E."/>
            <person name="Cordes M."/>
            <person name="Lek S."/>
            <person name="Wollam A."/>
            <person name="Pepin K.H."/>
            <person name="Palsikar V.B."/>
            <person name="Mitreva M."/>
            <person name="Wilson R.K."/>
        </authorList>
    </citation>
    <scope>NUCLEOTIDE SEQUENCE [LARGE SCALE GENOMIC DNA]</scope>
    <source>
        <strain evidence="16 17">ATCC 27760</strain>
    </source>
</reference>
<dbReference type="Proteomes" id="UP000016662">
    <property type="component" value="Unassembled WGS sequence"/>
</dbReference>
<dbReference type="eggNOG" id="COG1194">
    <property type="taxonomic scope" value="Bacteria"/>
</dbReference>
<evidence type="ECO:0000256" key="11">
    <source>
        <dbReference type="ARBA" id="ARBA00023004"/>
    </source>
</evidence>
<evidence type="ECO:0000256" key="5">
    <source>
        <dbReference type="ARBA" id="ARBA00012045"/>
    </source>
</evidence>
<evidence type="ECO:0000259" key="15">
    <source>
        <dbReference type="PROSITE" id="PS51462"/>
    </source>
</evidence>